<sequence length="771" mass="89696">MAYYDYDDLVDEYYGGGGYYGGYAFLDFDWEPDEEEEDEDRMFLSSSDDESDDASSSSESVIAVPSSSKAFSTAAKTPKDTVYCLQLERYEIFKAQDNEKGHFDIAIEIGGKKLFVHKFFLASASEYFNALFSVRWGQTKEDTIKIANPDYSYGDIYELLTFIYSGSCSITNSNIFVLTDMSEFYGIQLLKERCIEFLSSMNIVVEDIEKMLEIAQRYSLTKFIESLKVHIERNMKVLIESEQWLDYKKPFIEFMSTVEKNSVLEEAFFDAAYKWAQHHAAMKGLEARDEDFDYEECIEKELDGILGNITFSLMSLKFVKASLLEKRFLFSPKKLYKIILKSQKGNDEDDDCFKTLYEAAKCVATETRNTTNDELSVRKIIKQELADILPKVKFFRMTVKFLSDFVVERKFTFSFARLHDYLLNCRQYKNEEAFKAVYQLAEKQVMLKQKSSIDAKFCLINAVKKELIEVISKVEFSKMNVEFWMNFAIEKGFVLLPSDFKGFFDKLRWSYRNPQELFKIIYQLAEKQVLKKKYASEDKNFNIYEVIKSELSHVLPHFEFAKMKLEFLMESVVEKGLLLSATLLKDFYLQSQKHYGNCEDAFKDVYKLAEKQAKEEQKGSGEKAFNLVKSIKDELVVTIPVVEFYRMSKKFLNDFVVEVKSDGTKICGIFEDVYGIMKAVPSKGYFTTPRQWNKIRFAQLKFKISIFPISIVQKMKGVEWYLCLERDGVLTIKFHTLIATNDFLLSEMKTSDDFMFNTEESACLTACFNNI</sequence>
<evidence type="ECO:0000313" key="1">
    <source>
        <dbReference type="Proteomes" id="UP000887579"/>
    </source>
</evidence>
<dbReference type="Proteomes" id="UP000887579">
    <property type="component" value="Unplaced"/>
</dbReference>
<accession>A0AC34FB58</accession>
<dbReference type="WBParaSite" id="ES5_v2.g14399.t1">
    <property type="protein sequence ID" value="ES5_v2.g14399.t1"/>
    <property type="gene ID" value="ES5_v2.g14399"/>
</dbReference>
<evidence type="ECO:0000313" key="2">
    <source>
        <dbReference type="WBParaSite" id="ES5_v2.g14399.t1"/>
    </source>
</evidence>
<reference evidence="2" key="1">
    <citation type="submission" date="2022-11" db="UniProtKB">
        <authorList>
            <consortium name="WormBaseParasite"/>
        </authorList>
    </citation>
    <scope>IDENTIFICATION</scope>
</reference>
<organism evidence="1 2">
    <name type="scientific">Panagrolaimus sp. ES5</name>
    <dbReference type="NCBI Taxonomy" id="591445"/>
    <lineage>
        <taxon>Eukaryota</taxon>
        <taxon>Metazoa</taxon>
        <taxon>Ecdysozoa</taxon>
        <taxon>Nematoda</taxon>
        <taxon>Chromadorea</taxon>
        <taxon>Rhabditida</taxon>
        <taxon>Tylenchina</taxon>
        <taxon>Panagrolaimomorpha</taxon>
        <taxon>Panagrolaimoidea</taxon>
        <taxon>Panagrolaimidae</taxon>
        <taxon>Panagrolaimus</taxon>
    </lineage>
</organism>
<proteinExistence type="predicted"/>
<protein>
    <submittedName>
        <fullName evidence="2">BTB domain-containing protein</fullName>
    </submittedName>
</protein>
<name>A0AC34FB58_9BILA</name>